<reference evidence="1 2" key="1">
    <citation type="submission" date="2019-05" db="EMBL/GenBank/DDBJ databases">
        <title>Mikania micrantha, genome provides insights into the molecular mechanism of rapid growth.</title>
        <authorList>
            <person name="Liu B."/>
        </authorList>
    </citation>
    <scope>NUCLEOTIDE SEQUENCE [LARGE SCALE GENOMIC DNA]</scope>
    <source>
        <strain evidence="1">NLD-2019</strain>
        <tissue evidence="1">Leaf</tissue>
    </source>
</reference>
<organism evidence="1 2">
    <name type="scientific">Mikania micrantha</name>
    <name type="common">bitter vine</name>
    <dbReference type="NCBI Taxonomy" id="192012"/>
    <lineage>
        <taxon>Eukaryota</taxon>
        <taxon>Viridiplantae</taxon>
        <taxon>Streptophyta</taxon>
        <taxon>Embryophyta</taxon>
        <taxon>Tracheophyta</taxon>
        <taxon>Spermatophyta</taxon>
        <taxon>Magnoliopsida</taxon>
        <taxon>eudicotyledons</taxon>
        <taxon>Gunneridae</taxon>
        <taxon>Pentapetalae</taxon>
        <taxon>asterids</taxon>
        <taxon>campanulids</taxon>
        <taxon>Asterales</taxon>
        <taxon>Asteraceae</taxon>
        <taxon>Asteroideae</taxon>
        <taxon>Heliantheae alliance</taxon>
        <taxon>Eupatorieae</taxon>
        <taxon>Mikania</taxon>
    </lineage>
</organism>
<dbReference type="AlphaFoldDB" id="A0A5N6NKK6"/>
<proteinExistence type="predicted"/>
<name>A0A5N6NKK6_9ASTR</name>
<protein>
    <submittedName>
        <fullName evidence="1">Uncharacterized protein</fullName>
    </submittedName>
</protein>
<comment type="caution">
    <text evidence="1">The sequence shown here is derived from an EMBL/GenBank/DDBJ whole genome shotgun (WGS) entry which is preliminary data.</text>
</comment>
<evidence type="ECO:0000313" key="1">
    <source>
        <dbReference type="EMBL" id="KAD4981797.1"/>
    </source>
</evidence>
<gene>
    <name evidence="1" type="ORF">E3N88_18468</name>
</gene>
<dbReference type="Proteomes" id="UP000326396">
    <property type="component" value="Linkage Group LG18"/>
</dbReference>
<dbReference type="EMBL" id="SZYD01000010">
    <property type="protein sequence ID" value="KAD4981797.1"/>
    <property type="molecule type" value="Genomic_DNA"/>
</dbReference>
<keyword evidence="2" id="KW-1185">Reference proteome</keyword>
<evidence type="ECO:0000313" key="2">
    <source>
        <dbReference type="Proteomes" id="UP000326396"/>
    </source>
</evidence>
<accession>A0A5N6NKK6</accession>
<sequence length="129" mass="14369">MKLGLLGSTETHRGTRWTPNWAFAVREAWVGEFEFSEIHHGRGELEGANHPLARLVAAVEEIPGDLEAFQLCSSDNKALEKHLEVVLAPFCTPNTSILTCKPFRPHASPSPLNPRNFDVVNLLFDDVTH</sequence>